<dbReference type="Pfam" id="PF02321">
    <property type="entry name" value="OEP"/>
    <property type="match status" value="2"/>
</dbReference>
<evidence type="ECO:0000256" key="10">
    <source>
        <dbReference type="RuleBase" id="RU362097"/>
    </source>
</evidence>
<dbReference type="InterPro" id="IPR003423">
    <property type="entry name" value="OMP_efflux"/>
</dbReference>
<comment type="similarity">
    <text evidence="2 10">Belongs to the outer membrane factor (OMF) (TC 1.B.17) family.</text>
</comment>
<evidence type="ECO:0000256" key="3">
    <source>
        <dbReference type="ARBA" id="ARBA00022452"/>
    </source>
</evidence>
<evidence type="ECO:0000256" key="9">
    <source>
        <dbReference type="ARBA" id="ARBA00037313"/>
    </source>
</evidence>
<dbReference type="GO" id="GO:0009279">
    <property type="term" value="C:cell outer membrane"/>
    <property type="evidence" value="ECO:0007669"/>
    <property type="project" value="UniProtKB-SubCell"/>
</dbReference>
<evidence type="ECO:0000256" key="1">
    <source>
        <dbReference type="ARBA" id="ARBA00004370"/>
    </source>
</evidence>
<keyword evidence="5 10" id="KW-0732">Signal</keyword>
<evidence type="ECO:0000256" key="4">
    <source>
        <dbReference type="ARBA" id="ARBA00022692"/>
    </source>
</evidence>
<dbReference type="SUPFAM" id="SSF56954">
    <property type="entry name" value="Outer membrane efflux proteins (OEP)"/>
    <property type="match status" value="1"/>
</dbReference>
<comment type="subcellular location">
    <subcellularLocation>
        <location evidence="10">Cell outer membrane</location>
        <topology evidence="10">Lipid-anchor</topology>
    </subcellularLocation>
    <subcellularLocation>
        <location evidence="1">Membrane</location>
    </subcellularLocation>
</comment>
<evidence type="ECO:0000256" key="5">
    <source>
        <dbReference type="ARBA" id="ARBA00022729"/>
    </source>
</evidence>
<name>A0A0R0CMC1_9GAMM</name>
<keyword evidence="7 10" id="KW-0564">Palmitate</keyword>
<evidence type="ECO:0000256" key="2">
    <source>
        <dbReference type="ARBA" id="ARBA00007613"/>
    </source>
</evidence>
<evidence type="ECO:0000313" key="12">
    <source>
        <dbReference type="Proteomes" id="UP000051863"/>
    </source>
</evidence>
<accession>A0A0R0CMC1</accession>
<dbReference type="Gene3D" id="2.20.200.10">
    <property type="entry name" value="Outer membrane efflux proteins (OEP)"/>
    <property type="match status" value="1"/>
</dbReference>
<feature type="signal peptide" evidence="10">
    <location>
        <begin position="1"/>
        <end position="25"/>
    </location>
</feature>
<dbReference type="Proteomes" id="UP000051863">
    <property type="component" value="Unassembled WGS sequence"/>
</dbReference>
<evidence type="ECO:0000256" key="8">
    <source>
        <dbReference type="ARBA" id="ARBA00023288"/>
    </source>
</evidence>
<keyword evidence="6 10" id="KW-0472">Membrane</keyword>
<keyword evidence="12" id="KW-1185">Reference proteome</keyword>
<evidence type="ECO:0000313" key="11">
    <source>
        <dbReference type="EMBL" id="KRG67458.1"/>
    </source>
</evidence>
<evidence type="ECO:0000256" key="6">
    <source>
        <dbReference type="ARBA" id="ARBA00023136"/>
    </source>
</evidence>
<dbReference type="PANTHER" id="PTHR30203">
    <property type="entry name" value="OUTER MEMBRANE CATION EFFLUX PROTEIN"/>
    <property type="match status" value="1"/>
</dbReference>
<dbReference type="Gene3D" id="1.20.1600.10">
    <property type="entry name" value="Outer membrane efflux proteins (OEP)"/>
    <property type="match status" value="1"/>
</dbReference>
<reference evidence="11 12" key="1">
    <citation type="submission" date="2015-05" db="EMBL/GenBank/DDBJ databases">
        <title>Genome sequencing and analysis of members of genus Stenotrophomonas.</title>
        <authorList>
            <person name="Patil P.P."/>
            <person name="Midha S."/>
            <person name="Patil P.B."/>
        </authorList>
    </citation>
    <scope>NUCLEOTIDE SEQUENCE [LARGE SCALE GENOMIC DNA]</scope>
    <source>
        <strain evidence="11 12">DSM 18941</strain>
    </source>
</reference>
<keyword evidence="3 10" id="KW-1134">Transmembrane beta strand</keyword>
<comment type="caution">
    <text evidence="11">The sequence shown here is derived from an EMBL/GenBank/DDBJ whole genome shotgun (WGS) entry which is preliminary data.</text>
</comment>
<keyword evidence="4 10" id="KW-0812">Transmembrane</keyword>
<dbReference type="AlphaFoldDB" id="A0A0R0CMC1"/>
<keyword evidence="8 10" id="KW-0449">Lipoprotein</keyword>
<dbReference type="PANTHER" id="PTHR30203:SF20">
    <property type="entry name" value="MULTIDRUG RESISTANCE OUTER MEMBRANE PROTEIN MDTP-RELATED"/>
    <property type="match status" value="1"/>
</dbReference>
<comment type="function">
    <text evidence="9">Could be involved in resistance to puromycin, acriflavine and tetraphenylarsonium chloride.</text>
</comment>
<gene>
    <name evidence="11" type="ORF">ABB27_09560</name>
</gene>
<evidence type="ECO:0000256" key="7">
    <source>
        <dbReference type="ARBA" id="ARBA00023139"/>
    </source>
</evidence>
<dbReference type="PROSITE" id="PS51257">
    <property type="entry name" value="PROKAR_LIPOPROTEIN"/>
    <property type="match status" value="1"/>
</dbReference>
<organism evidence="11 12">
    <name type="scientific">Stenotrophomonas terrae</name>
    <dbReference type="NCBI Taxonomy" id="405446"/>
    <lineage>
        <taxon>Bacteria</taxon>
        <taxon>Pseudomonadati</taxon>
        <taxon>Pseudomonadota</taxon>
        <taxon>Gammaproteobacteria</taxon>
        <taxon>Lysobacterales</taxon>
        <taxon>Lysobacteraceae</taxon>
        <taxon>Stenotrophomonas</taxon>
    </lineage>
</organism>
<protein>
    <submittedName>
        <fullName evidence="11">Multidrug RND transporter</fullName>
    </submittedName>
</protein>
<feature type="chain" id="PRO_5005967170" evidence="10">
    <location>
        <begin position="26"/>
        <end position="490"/>
    </location>
</feature>
<dbReference type="PATRIC" id="fig|405446.3.peg.1393"/>
<dbReference type="RefSeq" id="WP_057628461.1">
    <property type="nucleotide sequence ID" value="NZ_LDJJ01000031.1"/>
</dbReference>
<sequence>MNTSPMKCTRLLLPGALVLALAACASSRGLQPQGHLLDADSLHGSRALAGAPLSAAGFPAADWWRALGDPQLDALVAEGLRSSPSLEAADARLRQAQAQAAGANAERKPSLALSPGYTGLTLPKSMVGDLGGDYMGSVQAVANFSYGVDLWGGKRANWEAAVDSGHAAAVDAQAARLDLSAAIVQAYVQLAHAGQLQQVANDELVRAEKTLELTQQRRRAGIDSNLQVTQAQARLPLARQQQLAAQQQIDSARNALAALLGQGPDRGLDIAVPAELNSLALQLPSVLPSELLGRRPDIVAARWRVEAADKQIKVAKTRFYPSLNLTALGGVVSKNLDSLLQSGSTFGLLAPALSLPIFDGGRLRAGLASSDADYDLAVASYNHTVVESLRDVADQVAALRSLGEQVQAQQQAQATAQAANDLAQQRYRAGIGNYLDVLSTQDQLLRSQQQLSNLKSQQLLSSVRLSAALGGGFQPDATAEPAAVTAHSNS</sequence>
<dbReference type="EMBL" id="LDJJ01000031">
    <property type="protein sequence ID" value="KRG67458.1"/>
    <property type="molecule type" value="Genomic_DNA"/>
</dbReference>
<dbReference type="InterPro" id="IPR010131">
    <property type="entry name" value="MdtP/NodT-like"/>
</dbReference>
<dbReference type="GO" id="GO:0015562">
    <property type="term" value="F:efflux transmembrane transporter activity"/>
    <property type="evidence" value="ECO:0007669"/>
    <property type="project" value="InterPro"/>
</dbReference>
<dbReference type="NCBIfam" id="TIGR01845">
    <property type="entry name" value="outer_NodT"/>
    <property type="match status" value="1"/>
</dbReference>
<proteinExistence type="inferred from homology"/>